<dbReference type="Pfam" id="PF00201">
    <property type="entry name" value="UDPGT"/>
    <property type="match status" value="1"/>
</dbReference>
<dbReference type="PANTHER" id="PTHR48043:SF159">
    <property type="entry name" value="EG:EG0003.4 PROTEIN-RELATED"/>
    <property type="match status" value="1"/>
</dbReference>
<dbReference type="SUPFAM" id="SSF53756">
    <property type="entry name" value="UDP-Glycosyltransferase/glycogen phosphorylase"/>
    <property type="match status" value="1"/>
</dbReference>
<dbReference type="InterPro" id="IPR050271">
    <property type="entry name" value="UDP-glycosyltransferase"/>
</dbReference>
<dbReference type="PROSITE" id="PS00375">
    <property type="entry name" value="UDPGT"/>
    <property type="match status" value="1"/>
</dbReference>
<dbReference type="CDD" id="cd03784">
    <property type="entry name" value="GT1_Gtf-like"/>
    <property type="match status" value="1"/>
</dbReference>
<evidence type="ECO:0000313" key="6">
    <source>
        <dbReference type="EMBL" id="CAD0205784.1"/>
    </source>
</evidence>
<evidence type="ECO:0000256" key="3">
    <source>
        <dbReference type="ARBA" id="ARBA00022679"/>
    </source>
</evidence>
<keyword evidence="3 4" id="KW-0808">Transferase</keyword>
<dbReference type="EC" id="2.4.1.17" evidence="5"/>
<dbReference type="Gene3D" id="3.40.50.2000">
    <property type="entry name" value="Glycogen Phosphorylase B"/>
    <property type="match status" value="2"/>
</dbReference>
<comment type="catalytic activity">
    <reaction evidence="5">
        <text>glucuronate acceptor + UDP-alpha-D-glucuronate = acceptor beta-D-glucuronoside + UDP + H(+)</text>
        <dbReference type="Rhea" id="RHEA:21032"/>
        <dbReference type="ChEBI" id="CHEBI:15378"/>
        <dbReference type="ChEBI" id="CHEBI:58052"/>
        <dbReference type="ChEBI" id="CHEBI:58223"/>
        <dbReference type="ChEBI" id="CHEBI:132367"/>
        <dbReference type="ChEBI" id="CHEBI:132368"/>
        <dbReference type="EC" id="2.4.1.17"/>
    </reaction>
</comment>
<keyword evidence="7" id="KW-1185">Reference proteome</keyword>
<keyword evidence="5" id="KW-1133">Transmembrane helix</keyword>
<feature type="chain" id="PRO_5040527414" description="UDP-glucuronosyltransferase" evidence="5">
    <location>
        <begin position="22"/>
        <end position="521"/>
    </location>
</feature>
<evidence type="ECO:0000256" key="2">
    <source>
        <dbReference type="ARBA" id="ARBA00022676"/>
    </source>
</evidence>
<keyword evidence="5" id="KW-0732">Signal</keyword>
<sequence length="521" mass="58997">MGAFLYIFLTCFVLLSNMSEAAKILAVIPTPSLSHQVVFRPITQELAKRGHDVTVITTDPAFPKGGAPANLTEMDIHDISYRIWKEQFMLADKGNKENLLGQLKTLLDLLITLFEAQVNEESIQGLINDGNQKFDLIIVEACFRPALAFWHIFKAPVVLMSSLGAVYDNYEIIGAPTHPLLYPTSFRQKLNNLTIWEKILEIYQHNRIHQMFHNHVADEDKMLKKIFGPDIPSVTELNNHVEMLFLNENPVFVGIRPVPPTVVYMGGIHQNLPKELPEDLKSYLDSSKNGVIYVSFGTNVDPTLLPADRTQILVQAVSQLPYDVLWKWNGDELPGRTANIRISKWLPQSDLLRHPKIKLFVTQGGLQSTDEAITAGVPLIGIPMLGDQWYNVEKYEAHKIGVRLDIDTLTEDQFKNTILRVIGDDSYRQNMIKLRSLIRDQPQSPLERTIWSIEHLLRHGGAKHLRSPAANISWAEYLELELVLTLLAGVLAVISVVVIVINLLFKYFVSKYESVVKLKQT</sequence>
<dbReference type="FunFam" id="3.40.50.2000:FF:000021">
    <property type="entry name" value="UDP-glucuronosyltransferase"/>
    <property type="match status" value="1"/>
</dbReference>
<evidence type="ECO:0000256" key="5">
    <source>
        <dbReference type="RuleBase" id="RU362059"/>
    </source>
</evidence>
<dbReference type="InterPro" id="IPR002213">
    <property type="entry name" value="UDP_glucos_trans"/>
</dbReference>
<feature type="signal peptide" evidence="5">
    <location>
        <begin position="1"/>
        <end position="21"/>
    </location>
</feature>
<protein>
    <recommendedName>
        <fullName evidence="5">UDP-glucuronosyltransferase</fullName>
        <ecNumber evidence="5">2.4.1.17</ecNumber>
    </recommendedName>
</protein>
<evidence type="ECO:0000256" key="4">
    <source>
        <dbReference type="RuleBase" id="RU003718"/>
    </source>
</evidence>
<comment type="similarity">
    <text evidence="1 4">Belongs to the UDP-glycosyltransferase family.</text>
</comment>
<proteinExistence type="inferred from homology"/>
<dbReference type="Proteomes" id="UP001154114">
    <property type="component" value="Chromosome 25"/>
</dbReference>
<organism evidence="6 7">
    <name type="scientific">Chrysodeixis includens</name>
    <name type="common">Soybean looper</name>
    <name type="synonym">Pseudoplusia includens</name>
    <dbReference type="NCBI Taxonomy" id="689277"/>
    <lineage>
        <taxon>Eukaryota</taxon>
        <taxon>Metazoa</taxon>
        <taxon>Ecdysozoa</taxon>
        <taxon>Arthropoda</taxon>
        <taxon>Hexapoda</taxon>
        <taxon>Insecta</taxon>
        <taxon>Pterygota</taxon>
        <taxon>Neoptera</taxon>
        <taxon>Endopterygota</taxon>
        <taxon>Lepidoptera</taxon>
        <taxon>Glossata</taxon>
        <taxon>Ditrysia</taxon>
        <taxon>Noctuoidea</taxon>
        <taxon>Noctuidae</taxon>
        <taxon>Plusiinae</taxon>
        <taxon>Chrysodeixis</taxon>
    </lineage>
</organism>
<dbReference type="AlphaFoldDB" id="A0A9N8KWF3"/>
<comment type="subcellular location">
    <subcellularLocation>
        <location evidence="5">Membrane</location>
        <topology evidence="5">Single-pass membrane protein</topology>
    </subcellularLocation>
</comment>
<dbReference type="GO" id="GO:0016020">
    <property type="term" value="C:membrane"/>
    <property type="evidence" value="ECO:0007669"/>
    <property type="project" value="UniProtKB-SubCell"/>
</dbReference>
<reference evidence="6" key="1">
    <citation type="submission" date="2021-12" db="EMBL/GenBank/DDBJ databases">
        <authorList>
            <person name="King R."/>
        </authorList>
    </citation>
    <scope>NUCLEOTIDE SEQUENCE</scope>
</reference>
<keyword evidence="5" id="KW-0812">Transmembrane</keyword>
<keyword evidence="5" id="KW-0472">Membrane</keyword>
<evidence type="ECO:0000256" key="1">
    <source>
        <dbReference type="ARBA" id="ARBA00009995"/>
    </source>
</evidence>
<name>A0A9N8KWF3_CHRIL</name>
<dbReference type="EMBL" id="LR824028">
    <property type="protein sequence ID" value="CAD0205784.1"/>
    <property type="molecule type" value="Genomic_DNA"/>
</dbReference>
<feature type="transmembrane region" description="Helical" evidence="5">
    <location>
        <begin position="482"/>
        <end position="505"/>
    </location>
</feature>
<accession>A0A9N8KWF3</accession>
<dbReference type="OrthoDB" id="5835829at2759"/>
<evidence type="ECO:0000313" key="7">
    <source>
        <dbReference type="Proteomes" id="UP001154114"/>
    </source>
</evidence>
<gene>
    <name evidence="6" type="ORF">CINC_LOCUS8083</name>
</gene>
<dbReference type="InterPro" id="IPR035595">
    <property type="entry name" value="UDP_glycos_trans_CS"/>
</dbReference>
<dbReference type="PANTHER" id="PTHR48043">
    <property type="entry name" value="EG:EG0003.4 PROTEIN-RELATED"/>
    <property type="match status" value="1"/>
</dbReference>
<keyword evidence="2 4" id="KW-0328">Glycosyltransferase</keyword>
<dbReference type="GO" id="GO:0015020">
    <property type="term" value="F:glucuronosyltransferase activity"/>
    <property type="evidence" value="ECO:0007669"/>
    <property type="project" value="UniProtKB-EC"/>
</dbReference>